<evidence type="ECO:0000313" key="3">
    <source>
        <dbReference type="Proteomes" id="UP000233556"/>
    </source>
</evidence>
<keyword evidence="1" id="KW-0812">Transmembrane</keyword>
<organism evidence="2 3">
    <name type="scientific">Limosa lapponica baueri</name>
    <dbReference type="NCBI Taxonomy" id="1758121"/>
    <lineage>
        <taxon>Eukaryota</taxon>
        <taxon>Metazoa</taxon>
        <taxon>Chordata</taxon>
        <taxon>Craniata</taxon>
        <taxon>Vertebrata</taxon>
        <taxon>Euteleostomi</taxon>
        <taxon>Archelosauria</taxon>
        <taxon>Archosauria</taxon>
        <taxon>Dinosauria</taxon>
        <taxon>Saurischia</taxon>
        <taxon>Theropoda</taxon>
        <taxon>Coelurosauria</taxon>
        <taxon>Aves</taxon>
        <taxon>Neognathae</taxon>
        <taxon>Neoaves</taxon>
        <taxon>Charadriiformes</taxon>
        <taxon>Scolopacidae</taxon>
        <taxon>Limosa</taxon>
    </lineage>
</organism>
<protein>
    <submittedName>
        <fullName evidence="2">Dtw domain-containing protein 2</fullName>
    </submittedName>
</protein>
<name>A0A2I0TS18_LIMLA</name>
<gene>
    <name evidence="2" type="ORF">llap_13092</name>
</gene>
<proteinExistence type="predicted"/>
<feature type="transmembrane region" description="Helical" evidence="1">
    <location>
        <begin position="110"/>
        <end position="130"/>
    </location>
</feature>
<reference evidence="3" key="1">
    <citation type="submission" date="2017-11" db="EMBL/GenBank/DDBJ databases">
        <authorList>
            <person name="Lima N.C."/>
            <person name="Parody-Merino A.M."/>
            <person name="Battley P.F."/>
            <person name="Fidler A.E."/>
            <person name="Prosdocimi F."/>
        </authorList>
    </citation>
    <scope>NUCLEOTIDE SEQUENCE [LARGE SCALE GENOMIC DNA]</scope>
</reference>
<reference evidence="3" key="2">
    <citation type="submission" date="2017-12" db="EMBL/GenBank/DDBJ databases">
        <title>Genome sequence of the Bar-tailed Godwit (Limosa lapponica baueri).</title>
        <authorList>
            <person name="Lima N.C.B."/>
            <person name="Parody-Merino A.M."/>
            <person name="Battley P.F."/>
            <person name="Fidler A.E."/>
            <person name="Prosdocimi F."/>
        </authorList>
    </citation>
    <scope>NUCLEOTIDE SEQUENCE [LARGE SCALE GENOMIC DNA]</scope>
</reference>
<dbReference type="EMBL" id="KZ507546">
    <property type="protein sequence ID" value="PKU36606.1"/>
    <property type="molecule type" value="Genomic_DNA"/>
</dbReference>
<dbReference type="Proteomes" id="UP000233556">
    <property type="component" value="Unassembled WGS sequence"/>
</dbReference>
<accession>A0A2I0TS18</accession>
<evidence type="ECO:0000313" key="2">
    <source>
        <dbReference type="EMBL" id="PKU36606.1"/>
    </source>
</evidence>
<keyword evidence="3" id="KW-1185">Reference proteome</keyword>
<keyword evidence="1" id="KW-1133">Transmembrane helix</keyword>
<dbReference type="AlphaFoldDB" id="A0A2I0TS18"/>
<dbReference type="OrthoDB" id="6152807at2759"/>
<keyword evidence="1" id="KW-0472">Membrane</keyword>
<sequence length="138" mass="15857">MDEEPTKSLRIRIKGRPGTGDIKVGICYRPLYQEDRVDEVLYRQMVAASGSQALLFMGDLNHSDTCWSDNTSGRLSGDLGISIGIWYFLIYPRHAYESSRTYGKMTTMTFMMKMMMTMMTMTTLIIIQQLTNKDENEN</sequence>
<evidence type="ECO:0000256" key="1">
    <source>
        <dbReference type="SAM" id="Phobius"/>
    </source>
</evidence>